<dbReference type="Gene3D" id="1.20.140.10">
    <property type="entry name" value="Butyryl-CoA Dehydrogenase, subunit A, domain 3"/>
    <property type="match status" value="1"/>
</dbReference>
<evidence type="ECO:0000256" key="1">
    <source>
        <dbReference type="ARBA" id="ARBA00001974"/>
    </source>
</evidence>
<dbReference type="SUPFAM" id="SSF56645">
    <property type="entry name" value="Acyl-CoA dehydrogenase NM domain-like"/>
    <property type="match status" value="1"/>
</dbReference>
<evidence type="ECO:0000259" key="14">
    <source>
        <dbReference type="Pfam" id="PF12806"/>
    </source>
</evidence>
<evidence type="ECO:0000313" key="16">
    <source>
        <dbReference type="Proteomes" id="UP000198634"/>
    </source>
</evidence>
<dbReference type="InterPro" id="IPR037069">
    <property type="entry name" value="AcylCoA_DH/ox_N_sf"/>
</dbReference>
<dbReference type="Gene3D" id="2.40.110.10">
    <property type="entry name" value="Butyryl-CoA Dehydrogenase, subunit A, domain 2"/>
    <property type="match status" value="1"/>
</dbReference>
<dbReference type="InterPro" id="IPR013786">
    <property type="entry name" value="AcylCoA_DH/ox_N"/>
</dbReference>
<evidence type="ECO:0000259" key="13">
    <source>
        <dbReference type="Pfam" id="PF02771"/>
    </source>
</evidence>
<dbReference type="Pfam" id="PF02771">
    <property type="entry name" value="Acyl-CoA_dh_N"/>
    <property type="match status" value="1"/>
</dbReference>
<dbReference type="OrthoDB" id="9807883at2"/>
<keyword evidence="3 10" id="KW-0285">Flavoprotein</keyword>
<dbReference type="Gene3D" id="1.10.540.10">
    <property type="entry name" value="Acyl-CoA dehydrogenase/oxidase, N-terminal domain"/>
    <property type="match status" value="1"/>
</dbReference>
<keyword evidence="4 10" id="KW-0274">FAD</keyword>
<comment type="function">
    <text evidence="7">Involved in the assimilation of dimethylsulphoniopropionate (DMSP), an important compound in the fixation of carbon in marine phytoplankton, by mediating the conversion of 3-(methylthio)propanoyl-CoA (MMPA-CoA) to 3-(methylthio)acryloyl-CoA (MTA-CoA).</text>
</comment>
<evidence type="ECO:0000256" key="9">
    <source>
        <dbReference type="ARBA" id="ARBA00069043"/>
    </source>
</evidence>
<dbReference type="EMBL" id="FOEP01000007">
    <property type="protein sequence ID" value="SEQ46996.1"/>
    <property type="molecule type" value="Genomic_DNA"/>
</dbReference>
<dbReference type="InterPro" id="IPR052166">
    <property type="entry name" value="Diverse_Acyl-CoA_DH"/>
</dbReference>
<dbReference type="InterPro" id="IPR025878">
    <property type="entry name" value="Acyl-CoA_dh-like_C_dom"/>
</dbReference>
<dbReference type="PANTHER" id="PTHR42803:SF1">
    <property type="entry name" value="BROAD-SPECIFICITY LINEAR ACYL-COA DEHYDROGENASE FADE5"/>
    <property type="match status" value="1"/>
</dbReference>
<evidence type="ECO:0000259" key="12">
    <source>
        <dbReference type="Pfam" id="PF02770"/>
    </source>
</evidence>
<name>A0A1H9GA96_9RHOB</name>
<dbReference type="InterPro" id="IPR006091">
    <property type="entry name" value="Acyl-CoA_Oxase/DH_mid-dom"/>
</dbReference>
<keyword evidence="5 10" id="KW-0560">Oxidoreductase</keyword>
<feature type="domain" description="Acyl-CoA dehydrogenase/oxidase C-terminal" evidence="11">
    <location>
        <begin position="281"/>
        <end position="444"/>
    </location>
</feature>
<gene>
    <name evidence="15" type="ORF">SAMN04488092_107100</name>
</gene>
<accession>A0A1H9GA96</accession>
<dbReference type="Pfam" id="PF00441">
    <property type="entry name" value="Acyl-CoA_dh_1"/>
    <property type="match status" value="1"/>
</dbReference>
<dbReference type="InterPro" id="IPR009075">
    <property type="entry name" value="AcylCo_DH/oxidase_C"/>
</dbReference>
<dbReference type="InterPro" id="IPR046373">
    <property type="entry name" value="Acyl-CoA_Oxase/DH_mid-dom_sf"/>
</dbReference>
<dbReference type="RefSeq" id="WP_090270008.1">
    <property type="nucleotide sequence ID" value="NZ_FOEP01000007.1"/>
</dbReference>
<dbReference type="InterPro" id="IPR009100">
    <property type="entry name" value="AcylCoA_DH/oxidase_NM_dom_sf"/>
</dbReference>
<comment type="similarity">
    <text evidence="2 10">Belongs to the acyl-CoA dehydrogenase family.</text>
</comment>
<comment type="catalytic activity">
    <reaction evidence="6">
        <text>3-(methylsulfanyl)propanoyl-CoA + oxidized [electron-transfer flavoprotein] + H(+) = 3-(methylsulfanyl)acryloyl-CoA + reduced [electron-transfer flavoprotein]</text>
        <dbReference type="Rhea" id="RHEA:52612"/>
        <dbReference type="Rhea" id="RHEA-COMP:10685"/>
        <dbReference type="Rhea" id="RHEA-COMP:10686"/>
        <dbReference type="ChEBI" id="CHEBI:15378"/>
        <dbReference type="ChEBI" id="CHEBI:57692"/>
        <dbReference type="ChEBI" id="CHEBI:58307"/>
        <dbReference type="ChEBI" id="CHEBI:82815"/>
        <dbReference type="ChEBI" id="CHEBI:84994"/>
        <dbReference type="EC" id="1.3.99.41"/>
    </reaction>
    <physiologicalReaction direction="left-to-right" evidence="6">
        <dbReference type="Rhea" id="RHEA:52613"/>
    </physiologicalReaction>
</comment>
<feature type="domain" description="Acyl-CoA oxidase/dehydrogenase middle" evidence="12">
    <location>
        <begin position="161"/>
        <end position="269"/>
    </location>
</feature>
<dbReference type="GO" id="GO:0016627">
    <property type="term" value="F:oxidoreductase activity, acting on the CH-CH group of donors"/>
    <property type="evidence" value="ECO:0007669"/>
    <property type="project" value="InterPro"/>
</dbReference>
<evidence type="ECO:0000259" key="11">
    <source>
        <dbReference type="Pfam" id="PF00441"/>
    </source>
</evidence>
<evidence type="ECO:0000256" key="4">
    <source>
        <dbReference type="ARBA" id="ARBA00022827"/>
    </source>
</evidence>
<proteinExistence type="inferred from homology"/>
<comment type="cofactor">
    <cofactor evidence="1 10">
        <name>FAD</name>
        <dbReference type="ChEBI" id="CHEBI:57692"/>
    </cofactor>
</comment>
<feature type="domain" description="Acyl-CoA dehydrogenase/oxidase N-terminal" evidence="13">
    <location>
        <begin position="79"/>
        <end position="156"/>
    </location>
</feature>
<dbReference type="PANTHER" id="PTHR42803">
    <property type="entry name" value="ACYL-COA DEHYDROGENASE"/>
    <property type="match status" value="1"/>
</dbReference>
<protein>
    <recommendedName>
        <fullName evidence="9">3-methylmercaptopropionyl-CoA dehydrogenase</fullName>
        <ecNumber evidence="8">1.3.99.41</ecNumber>
    </recommendedName>
</protein>
<evidence type="ECO:0000256" key="2">
    <source>
        <dbReference type="ARBA" id="ARBA00009347"/>
    </source>
</evidence>
<organism evidence="15 16">
    <name type="scientific">Thalassovita taeanensis</name>
    <dbReference type="NCBI Taxonomy" id="657014"/>
    <lineage>
        <taxon>Bacteria</taxon>
        <taxon>Pseudomonadati</taxon>
        <taxon>Pseudomonadota</taxon>
        <taxon>Alphaproteobacteria</taxon>
        <taxon>Rhodobacterales</taxon>
        <taxon>Roseobacteraceae</taxon>
        <taxon>Thalassovita</taxon>
    </lineage>
</organism>
<dbReference type="FunFam" id="2.40.110.10:FF:000031">
    <property type="entry name" value="Acyl-CoA dehydrogenase, putative"/>
    <property type="match status" value="1"/>
</dbReference>
<feature type="domain" description="Acetyl-CoA dehydrogenase-like C-terminal" evidence="14">
    <location>
        <begin position="461"/>
        <end position="588"/>
    </location>
</feature>
<evidence type="ECO:0000256" key="5">
    <source>
        <dbReference type="ARBA" id="ARBA00023002"/>
    </source>
</evidence>
<dbReference type="Pfam" id="PF02770">
    <property type="entry name" value="Acyl-CoA_dh_M"/>
    <property type="match status" value="1"/>
</dbReference>
<evidence type="ECO:0000256" key="7">
    <source>
        <dbReference type="ARBA" id="ARBA00058683"/>
    </source>
</evidence>
<dbReference type="STRING" id="657014.SAMN04488092_107100"/>
<dbReference type="Proteomes" id="UP000198634">
    <property type="component" value="Unassembled WGS sequence"/>
</dbReference>
<evidence type="ECO:0000256" key="3">
    <source>
        <dbReference type="ARBA" id="ARBA00022630"/>
    </source>
</evidence>
<dbReference type="AlphaFoldDB" id="A0A1H9GA96"/>
<evidence type="ECO:0000313" key="15">
    <source>
        <dbReference type="EMBL" id="SEQ46996.1"/>
    </source>
</evidence>
<dbReference type="Pfam" id="PF12806">
    <property type="entry name" value="Acyl-CoA_dh_C"/>
    <property type="match status" value="1"/>
</dbReference>
<dbReference type="GO" id="GO:0050660">
    <property type="term" value="F:flavin adenine dinucleotide binding"/>
    <property type="evidence" value="ECO:0007669"/>
    <property type="project" value="InterPro"/>
</dbReference>
<dbReference type="InterPro" id="IPR036250">
    <property type="entry name" value="AcylCo_DH-like_C"/>
</dbReference>
<dbReference type="SUPFAM" id="SSF47203">
    <property type="entry name" value="Acyl-CoA dehydrogenase C-terminal domain-like"/>
    <property type="match status" value="1"/>
</dbReference>
<dbReference type="EC" id="1.3.99.41" evidence="8"/>
<sequence>MPSYTAPTKDMQFVLHDLLKVSQADIPGYSELEADFTSAVLEEAGKITSEVVAPLNVVGDKEGCVLENGVVRTPTGFKSAFDQVREGGWTGLDMPEEFGGQGMPYVMSTAMGEMFSSANQAFTMYQGLTHGAASAILAHGTDQQKATYLPKMVSCEWTGTMNLTEPHCGTDLGLMRTKAVPQADGSFKLSGQKIFISAGEHDMASNIVHLVLAKIPGGPDGIKGVSLFIVPKFMVAEDGSLGARNGVACGNIEEKMGIHGNSTCVMNYDEATGYLLGDEHKGMRAMFTMMNEARIGVGMQGLAQAEAAYQNAVIYAKDRLQGRDVTGVKNPDGPADPLIVHPDIRRNLMDQKSFIEGARAFIMWGSMMIDQAHRGEDKAADGLVSLLTPVIKGFLTDQGYDMTVQAQQVYGGHGYIEESGMSQFTRDARIAMIYEGANGVQALDLVGRKLAQDGGKHVMAFFDLVKNFIKDNDGNEALKDDFLTPLKAASKDLQAAGMYFMQNGMKNPNNALSGSYDFMHLFGHVCLGLMWAQMAKAANEALAAGASDAEFYQTKITTGRYYMARRLPATGMHLARINSGADTVMALDAANF</sequence>
<reference evidence="15 16" key="1">
    <citation type="submission" date="2016-10" db="EMBL/GenBank/DDBJ databases">
        <authorList>
            <person name="de Groot N.N."/>
        </authorList>
    </citation>
    <scope>NUCLEOTIDE SEQUENCE [LARGE SCALE GENOMIC DNA]</scope>
    <source>
        <strain evidence="15 16">DSM 22007</strain>
    </source>
</reference>
<keyword evidence="16" id="KW-1185">Reference proteome</keyword>
<evidence type="ECO:0000256" key="10">
    <source>
        <dbReference type="RuleBase" id="RU362125"/>
    </source>
</evidence>
<evidence type="ECO:0000256" key="8">
    <source>
        <dbReference type="ARBA" id="ARBA00066694"/>
    </source>
</evidence>
<evidence type="ECO:0000256" key="6">
    <source>
        <dbReference type="ARBA" id="ARBA00051388"/>
    </source>
</evidence>